<feature type="domain" description="Peptidase C51" evidence="2">
    <location>
        <begin position="26"/>
        <end position="156"/>
    </location>
</feature>
<dbReference type="PROSITE" id="PS50911">
    <property type="entry name" value="CHAP"/>
    <property type="match status" value="1"/>
</dbReference>
<accession>A0ABT1H4E8</accession>
<evidence type="ECO:0000259" key="2">
    <source>
        <dbReference type="PROSITE" id="PS50911"/>
    </source>
</evidence>
<feature type="signal peptide" evidence="1">
    <location>
        <begin position="1"/>
        <end position="17"/>
    </location>
</feature>
<dbReference type="Pfam" id="PF05257">
    <property type="entry name" value="CHAP"/>
    <property type="match status" value="1"/>
</dbReference>
<dbReference type="Gene3D" id="3.90.1720.10">
    <property type="entry name" value="endopeptidase domain like (from Nostoc punctiforme)"/>
    <property type="match status" value="1"/>
</dbReference>
<dbReference type="InterPro" id="IPR007921">
    <property type="entry name" value="CHAP_dom"/>
</dbReference>
<reference evidence="3 4" key="1">
    <citation type="submission" date="2022-06" db="EMBL/GenBank/DDBJ databases">
        <title>Genomic Encyclopedia of Archaeal and Bacterial Type Strains, Phase II (KMG-II): from individual species to whole genera.</title>
        <authorList>
            <person name="Goeker M."/>
        </authorList>
    </citation>
    <scope>NUCLEOTIDE SEQUENCE [LARGE SCALE GENOMIC DNA]</scope>
    <source>
        <strain evidence="3 4">DSM 45037</strain>
    </source>
</reference>
<gene>
    <name evidence="3" type="ORF">LX12_003326</name>
</gene>
<name>A0ABT1H4E8_9NOCA</name>
<organism evidence="3 4">
    <name type="scientific">Williamsia serinedens</name>
    <dbReference type="NCBI Taxonomy" id="391736"/>
    <lineage>
        <taxon>Bacteria</taxon>
        <taxon>Bacillati</taxon>
        <taxon>Actinomycetota</taxon>
        <taxon>Actinomycetes</taxon>
        <taxon>Mycobacteriales</taxon>
        <taxon>Nocardiaceae</taxon>
        <taxon>Williamsia</taxon>
    </lineage>
</organism>
<evidence type="ECO:0000256" key="1">
    <source>
        <dbReference type="SAM" id="SignalP"/>
    </source>
</evidence>
<dbReference type="Proteomes" id="UP001205740">
    <property type="component" value="Unassembled WGS sequence"/>
</dbReference>
<evidence type="ECO:0000313" key="3">
    <source>
        <dbReference type="EMBL" id="MCP2162122.1"/>
    </source>
</evidence>
<keyword evidence="1" id="KW-0732">Signal</keyword>
<evidence type="ECO:0000313" key="4">
    <source>
        <dbReference type="Proteomes" id="UP001205740"/>
    </source>
</evidence>
<dbReference type="InterPro" id="IPR038765">
    <property type="entry name" value="Papain-like_cys_pep_sf"/>
</dbReference>
<protein>
    <submittedName>
        <fullName evidence="3">CHAP domain-containing protein</fullName>
    </submittedName>
</protein>
<sequence>MAALAATAVIGVAGAVAPESVAPTAGVAAAAPAPRAVGKTIGYNTGMPGQCTWGAMNQFRAYSGRYAALAGNAKDWYRNARATGWSTSLSPQPNSMVVFQPGVQGASPYGHVGWVDRVVRTRNGVAVHIWDMNGPGGPFSTRWWWTTNTPGMSYILAPPR</sequence>
<proteinExistence type="predicted"/>
<comment type="caution">
    <text evidence="3">The sequence shown here is derived from an EMBL/GenBank/DDBJ whole genome shotgun (WGS) entry which is preliminary data.</text>
</comment>
<keyword evidence="4" id="KW-1185">Reference proteome</keyword>
<dbReference type="EMBL" id="JAMTCG010000006">
    <property type="protein sequence ID" value="MCP2162122.1"/>
    <property type="molecule type" value="Genomic_DNA"/>
</dbReference>
<feature type="chain" id="PRO_5045169970" evidence="1">
    <location>
        <begin position="18"/>
        <end position="160"/>
    </location>
</feature>
<dbReference type="SUPFAM" id="SSF54001">
    <property type="entry name" value="Cysteine proteinases"/>
    <property type="match status" value="1"/>
</dbReference>